<sequence length="464" mass="49748">MEQLHFLELTDLAELIRRREISPVEATRQQLDRIAALDGTLASYAVVTAERAMAEAQAAEADIVAGRYRGPLHGVPLAVKDLFWTSDAPTAAGTTIHKRFRPTEDATAVRRLREAGVVLLGKLQMTEGAYSDHHPEIVPPRNPWNADYWPGISSSGPGVAVAAGLCFGALASDTGGSIRWPSAANGLTGIKPTWGRVSRHGVFDLAPSLDHVGPMARSVADAAALLTAVAGADPADPTALQAPVTNVAAMAKPSVDGLRIGVDREWGRRDVDPQVLAVLDDAERVMSALGAEFVEVQVPDVTQAVADWAPNCAVEAAVAHRATYPSRRAEYGPVMRMVLDTGRALSGFDYQDLLLRRMTFRGRMRALFGKIDLLQVPAHPFAPLSLKTMGTMGLQPELIARLQAYTAPFNMTGQPTLTLPGGFSTDGLPIAFQMVAADLGEATLIRAGIAFQRATDWHRRHPAL</sequence>
<evidence type="ECO:0000313" key="3">
    <source>
        <dbReference type="Proteomes" id="UP000051660"/>
    </source>
</evidence>
<comment type="caution">
    <text evidence="2">The sequence shown here is derived from an EMBL/GenBank/DDBJ whole genome shotgun (WGS) entry which is preliminary data.</text>
</comment>
<dbReference type="AlphaFoldDB" id="A0A0R3MKL4"/>
<evidence type="ECO:0000313" key="2">
    <source>
        <dbReference type="EMBL" id="KRR20142.1"/>
    </source>
</evidence>
<dbReference type="Proteomes" id="UP000051660">
    <property type="component" value="Unassembled WGS sequence"/>
</dbReference>
<dbReference type="InterPro" id="IPR000120">
    <property type="entry name" value="Amidase"/>
</dbReference>
<gene>
    <name evidence="2" type="ORF">CQ14_23085</name>
</gene>
<dbReference type="PANTHER" id="PTHR11895">
    <property type="entry name" value="TRANSAMIDASE"/>
    <property type="match status" value="1"/>
</dbReference>
<evidence type="ECO:0000259" key="1">
    <source>
        <dbReference type="Pfam" id="PF01425"/>
    </source>
</evidence>
<reference evidence="2 3" key="1">
    <citation type="submission" date="2014-03" db="EMBL/GenBank/DDBJ databases">
        <title>Bradyrhizobium valentinum sp. nov., isolated from effective nodules of Lupinus mariae-josephae, a lupine endemic of basic-lime soils in Eastern Spain.</title>
        <authorList>
            <person name="Duran D."/>
            <person name="Rey L."/>
            <person name="Navarro A."/>
            <person name="Busquets A."/>
            <person name="Imperial J."/>
            <person name="Ruiz-Argueso T."/>
        </authorList>
    </citation>
    <scope>NUCLEOTIDE SEQUENCE [LARGE SCALE GENOMIC DNA]</scope>
    <source>
        <strain evidence="2 3">CCBAU 23086</strain>
    </source>
</reference>
<name>A0A0R3MKL4_9BRAD</name>
<proteinExistence type="predicted"/>
<dbReference type="InterPro" id="IPR023631">
    <property type="entry name" value="Amidase_dom"/>
</dbReference>
<dbReference type="InterPro" id="IPR036928">
    <property type="entry name" value="AS_sf"/>
</dbReference>
<dbReference type="Pfam" id="PF01425">
    <property type="entry name" value="Amidase"/>
    <property type="match status" value="1"/>
</dbReference>
<dbReference type="RefSeq" id="WP_057860683.1">
    <property type="nucleotide sequence ID" value="NZ_LLYB01000090.1"/>
</dbReference>
<dbReference type="GO" id="GO:0003824">
    <property type="term" value="F:catalytic activity"/>
    <property type="evidence" value="ECO:0007669"/>
    <property type="project" value="InterPro"/>
</dbReference>
<organism evidence="2 3">
    <name type="scientific">Bradyrhizobium lablabi</name>
    <dbReference type="NCBI Taxonomy" id="722472"/>
    <lineage>
        <taxon>Bacteria</taxon>
        <taxon>Pseudomonadati</taxon>
        <taxon>Pseudomonadota</taxon>
        <taxon>Alphaproteobacteria</taxon>
        <taxon>Hyphomicrobiales</taxon>
        <taxon>Nitrobacteraceae</taxon>
        <taxon>Bradyrhizobium</taxon>
    </lineage>
</organism>
<dbReference type="Gene3D" id="3.90.1300.10">
    <property type="entry name" value="Amidase signature (AS) domain"/>
    <property type="match status" value="1"/>
</dbReference>
<dbReference type="PANTHER" id="PTHR11895:SF176">
    <property type="entry name" value="AMIDASE AMID-RELATED"/>
    <property type="match status" value="1"/>
</dbReference>
<feature type="domain" description="Amidase" evidence="1">
    <location>
        <begin position="25"/>
        <end position="444"/>
    </location>
</feature>
<protein>
    <submittedName>
        <fullName evidence="2">Amidase</fullName>
    </submittedName>
</protein>
<dbReference type="OrthoDB" id="9811471at2"/>
<accession>A0A0R3MKL4</accession>
<dbReference type="EMBL" id="LLYB01000090">
    <property type="protein sequence ID" value="KRR20142.1"/>
    <property type="molecule type" value="Genomic_DNA"/>
</dbReference>
<dbReference type="SUPFAM" id="SSF75304">
    <property type="entry name" value="Amidase signature (AS) enzymes"/>
    <property type="match status" value="1"/>
</dbReference>